<dbReference type="InterPro" id="IPR007318">
    <property type="entry name" value="Phopholipid_MeTrfase"/>
</dbReference>
<evidence type="ECO:0000313" key="7">
    <source>
        <dbReference type="Proteomes" id="UP000500791"/>
    </source>
</evidence>
<evidence type="ECO:0000256" key="4">
    <source>
        <dbReference type="ARBA" id="ARBA00023136"/>
    </source>
</evidence>
<dbReference type="GO" id="GO:0032259">
    <property type="term" value="P:methylation"/>
    <property type="evidence" value="ECO:0007669"/>
    <property type="project" value="UniProtKB-KW"/>
</dbReference>
<dbReference type="PANTHER" id="PTHR12714">
    <property type="entry name" value="PROTEIN-S ISOPRENYLCYSTEINE O-METHYLTRANSFERASE"/>
    <property type="match status" value="1"/>
</dbReference>
<feature type="transmembrane region" description="Helical" evidence="5">
    <location>
        <begin position="89"/>
        <end position="121"/>
    </location>
</feature>
<gene>
    <name evidence="6" type="ORF">G8E03_11740</name>
</gene>
<dbReference type="EMBL" id="CP049811">
    <property type="protein sequence ID" value="QIK41383.1"/>
    <property type="molecule type" value="Genomic_DNA"/>
</dbReference>
<keyword evidence="4 5" id="KW-0472">Membrane</keyword>
<feature type="transmembrane region" description="Helical" evidence="5">
    <location>
        <begin position="20"/>
        <end position="37"/>
    </location>
</feature>
<protein>
    <submittedName>
        <fullName evidence="6">Isoprenylcysteine carboxylmethyltransferase family protein</fullName>
    </submittedName>
</protein>
<dbReference type="GO" id="GO:0008168">
    <property type="term" value="F:methyltransferase activity"/>
    <property type="evidence" value="ECO:0007669"/>
    <property type="project" value="UniProtKB-KW"/>
</dbReference>
<organism evidence="6 7">
    <name type="scientific">Pontivivens nitratireducens</name>
    <dbReference type="NCBI Taxonomy" id="2758038"/>
    <lineage>
        <taxon>Bacteria</taxon>
        <taxon>Pseudomonadati</taxon>
        <taxon>Pseudomonadota</taxon>
        <taxon>Alphaproteobacteria</taxon>
        <taxon>Rhodobacterales</taxon>
        <taxon>Paracoccaceae</taxon>
        <taxon>Pontivivens</taxon>
    </lineage>
</organism>
<evidence type="ECO:0000256" key="5">
    <source>
        <dbReference type="SAM" id="Phobius"/>
    </source>
</evidence>
<dbReference type="AlphaFoldDB" id="A0A6G7VMR5"/>
<dbReference type="Pfam" id="PF04191">
    <property type="entry name" value="PEMT"/>
    <property type="match status" value="1"/>
</dbReference>
<keyword evidence="6" id="KW-0808">Transferase</keyword>
<keyword evidence="6" id="KW-0489">Methyltransferase</keyword>
<name>A0A6G7VMR5_9RHOB</name>
<evidence type="ECO:0000256" key="3">
    <source>
        <dbReference type="ARBA" id="ARBA00022989"/>
    </source>
</evidence>
<evidence type="ECO:0000256" key="2">
    <source>
        <dbReference type="ARBA" id="ARBA00022692"/>
    </source>
</evidence>
<reference evidence="6 7" key="1">
    <citation type="submission" date="2020-03" db="EMBL/GenBank/DDBJ databases">
        <title>Complete genome sequence of Monaibacterium sp. ALG8 with diverse plasmids.</title>
        <authorList>
            <person name="Sun C."/>
        </authorList>
    </citation>
    <scope>NUCLEOTIDE SEQUENCE [LARGE SCALE GENOMIC DNA]</scope>
    <source>
        <strain evidence="6 7">ALG8</strain>
    </source>
</reference>
<keyword evidence="3 5" id="KW-1133">Transmembrane helix</keyword>
<dbReference type="KEGG" id="mon:G8E03_11740"/>
<proteinExistence type="predicted"/>
<dbReference type="Gene3D" id="1.20.120.1630">
    <property type="match status" value="1"/>
</dbReference>
<evidence type="ECO:0000256" key="1">
    <source>
        <dbReference type="ARBA" id="ARBA00004127"/>
    </source>
</evidence>
<dbReference type="PANTHER" id="PTHR12714:SF9">
    <property type="entry name" value="PROTEIN-S-ISOPRENYLCYSTEINE O-METHYLTRANSFERASE"/>
    <property type="match status" value="1"/>
</dbReference>
<dbReference type="RefSeq" id="WP_166192052.1">
    <property type="nucleotide sequence ID" value="NZ_CP049811.1"/>
</dbReference>
<comment type="subcellular location">
    <subcellularLocation>
        <location evidence="1">Endomembrane system</location>
        <topology evidence="1">Multi-pass membrane protein</topology>
    </subcellularLocation>
</comment>
<dbReference type="GO" id="GO:0012505">
    <property type="term" value="C:endomembrane system"/>
    <property type="evidence" value="ECO:0007669"/>
    <property type="project" value="UniProtKB-SubCell"/>
</dbReference>
<evidence type="ECO:0000313" key="6">
    <source>
        <dbReference type="EMBL" id="QIK41383.1"/>
    </source>
</evidence>
<dbReference type="Proteomes" id="UP000500791">
    <property type="component" value="Chromosome"/>
</dbReference>
<keyword evidence="2 5" id="KW-0812">Transmembrane</keyword>
<accession>A0A6G7VMR5</accession>
<sequence length="205" mass="22857">MSDTYSPPARQRVRIITLRIALLMAVPLIIFSTPAWGNETLTLEIFENIGILLLIGGVIGRLWSILYAGGRKNEMIVQVGPYSISRHPLYLFSTIAMLGLGMMLGSIVLTVLLTGTVFVVLSATARREEKHLRAKFGAAYDEYASRVPRIFPSPFAYVSPREVTVNLSAFHSTMLDAVGFLMLIPFAEFVELLREVQSVPHFVIW</sequence>
<keyword evidence="7" id="KW-1185">Reference proteome</keyword>
<feature type="transmembrane region" description="Helical" evidence="5">
    <location>
        <begin position="49"/>
        <end position="68"/>
    </location>
</feature>